<dbReference type="EMBL" id="CADCVQ010000113">
    <property type="protein sequence ID" value="CAA9510983.1"/>
    <property type="molecule type" value="Genomic_DNA"/>
</dbReference>
<feature type="non-terminal residue" evidence="2">
    <location>
        <position position="1"/>
    </location>
</feature>
<feature type="region of interest" description="Disordered" evidence="1">
    <location>
        <begin position="1"/>
        <end position="78"/>
    </location>
</feature>
<evidence type="ECO:0000313" key="2">
    <source>
        <dbReference type="EMBL" id="CAA9510983.1"/>
    </source>
</evidence>
<organism evidence="2">
    <name type="scientific">uncultured Solirubrobacteraceae bacterium</name>
    <dbReference type="NCBI Taxonomy" id="1162706"/>
    <lineage>
        <taxon>Bacteria</taxon>
        <taxon>Bacillati</taxon>
        <taxon>Actinomycetota</taxon>
        <taxon>Thermoleophilia</taxon>
        <taxon>Solirubrobacterales</taxon>
        <taxon>Solirubrobacteraceae</taxon>
        <taxon>environmental samples</taxon>
    </lineage>
</organism>
<gene>
    <name evidence="2" type="ORF">AVDCRST_MAG67-2722</name>
</gene>
<feature type="compositionally biased region" description="Basic residues" evidence="1">
    <location>
        <begin position="190"/>
        <end position="211"/>
    </location>
</feature>
<reference evidence="2" key="1">
    <citation type="submission" date="2020-02" db="EMBL/GenBank/DDBJ databases">
        <authorList>
            <person name="Meier V. D."/>
        </authorList>
    </citation>
    <scope>NUCLEOTIDE SEQUENCE</scope>
    <source>
        <strain evidence="2">AVDCRST_MAG67</strain>
    </source>
</reference>
<name>A0A6J4T1Q2_9ACTN</name>
<feature type="compositionally biased region" description="Basic and acidic residues" evidence="1">
    <location>
        <begin position="180"/>
        <end position="189"/>
    </location>
</feature>
<dbReference type="AlphaFoldDB" id="A0A6J4T1Q2"/>
<evidence type="ECO:0000256" key="1">
    <source>
        <dbReference type="SAM" id="MobiDB-lite"/>
    </source>
</evidence>
<protein>
    <submittedName>
        <fullName evidence="2">Rhomboid family protein</fullName>
    </submittedName>
</protein>
<feature type="region of interest" description="Disordered" evidence="1">
    <location>
        <begin position="147"/>
        <end position="249"/>
    </location>
</feature>
<sequence length="249" mass="27426">DADAGRHALPGVLAAEDEGAHGRVHPPRPAADVRADRAERHRVRGDDGGRRRRADEPADGRRGLHGGSAVGSGRRQRRLVADRHRRLLARGPAAPRVQHVLPVLPRKPHGARDRQVALRRDLLRLAARRLFRRAAAVAQRVHGRRLGRGLRDDGCGDPRDARARDRPDAVGPGPDACAQPRDHVSDPRHLDRRAHRRPAGGRHRRVSHVRGGRPAPHVADAGARRVRRPGDRAGAGLRRGRLERDDLVL</sequence>
<feature type="non-terminal residue" evidence="2">
    <location>
        <position position="249"/>
    </location>
</feature>
<feature type="compositionally biased region" description="Basic and acidic residues" evidence="1">
    <location>
        <begin position="149"/>
        <end position="168"/>
    </location>
</feature>
<feature type="compositionally biased region" description="Basic and acidic residues" evidence="1">
    <location>
        <begin position="31"/>
        <end position="62"/>
    </location>
</feature>
<accession>A0A6J4T1Q2</accession>
<feature type="compositionally biased region" description="Basic and acidic residues" evidence="1">
    <location>
        <begin position="240"/>
        <end position="249"/>
    </location>
</feature>
<proteinExistence type="predicted"/>